<dbReference type="PANTHER" id="PTHR33121:SF71">
    <property type="entry name" value="OXYGEN SENSOR PROTEIN DOSP"/>
    <property type="match status" value="1"/>
</dbReference>
<dbReference type="Gene3D" id="3.30.450.40">
    <property type="match status" value="1"/>
</dbReference>
<dbReference type="Gene3D" id="3.30.70.270">
    <property type="match status" value="1"/>
</dbReference>
<dbReference type="CDD" id="cd01949">
    <property type="entry name" value="GGDEF"/>
    <property type="match status" value="1"/>
</dbReference>
<protein>
    <submittedName>
        <fullName evidence="3">EAL domain-containing protein</fullName>
    </submittedName>
</protein>
<dbReference type="SMART" id="SM00267">
    <property type="entry name" value="GGDEF"/>
    <property type="match status" value="1"/>
</dbReference>
<feature type="domain" description="EAL" evidence="1">
    <location>
        <begin position="376"/>
        <end position="629"/>
    </location>
</feature>
<dbReference type="Pfam" id="PF00563">
    <property type="entry name" value="EAL"/>
    <property type="match status" value="1"/>
</dbReference>
<dbReference type="SUPFAM" id="SSF55781">
    <property type="entry name" value="GAF domain-like"/>
    <property type="match status" value="1"/>
</dbReference>
<dbReference type="InterPro" id="IPR043128">
    <property type="entry name" value="Rev_trsase/Diguanyl_cyclase"/>
</dbReference>
<sequence>MKREGEPAKPSRPHSAEVERAIRAHRTLSAGNRTLLRASDERELLEEMCRVIVEVGGYRVASVGYAEHGEEKGIHVMACVGMDLAVLQALPLTWAEADTEMGQWAISAAIRTARPSIGRHLLTEPTYASIREYAKRAGYAATSAFPLRVGDEVIGALCILASEPDAFDEAEADLLGELADDLAYGIANLRMRAKHAEAEKTIARMAFYDGLTSLPNRVALCERLGDTLHDAKPQHRPLALLVVKMGQFHEINETLGYKETDRFLQMVSARVLPLVREPQMVARVGEDEFAVLLPDANAEHATRFAHQLLEVLREPIDLLEFAVDPWASIGIALFPGHGAEPAALLRRASAAAGQAKHSAAGYTLYSGNPDKEFSRRLALMGELRGAIAKNELRLYCQPKVDFESRHICGAEALVRWQHPRLGMLSTGEFIKLAEHGGLITPLTHWVLEAAFRQSYAWDEAGIRLPLSVNLSAHDLRDPRLIDRIRGLFATWGIRPELIQFELTESVLMQDPEGAVDMLTRLKALGVQLFVDDFGTGYSSLAYLQKLPVDSLKIDQSFVSDMLANEDSAIIVQSTIDLGHNLGLEVVAEGVETEAVWQRLASLGCDTAQGYFISKPIPADAFGEWEQQSAWHPQG</sequence>
<dbReference type="InterPro" id="IPR001633">
    <property type="entry name" value="EAL_dom"/>
</dbReference>
<keyword evidence="4" id="KW-1185">Reference proteome</keyword>
<comment type="caution">
    <text evidence="3">The sequence shown here is derived from an EMBL/GenBank/DDBJ whole genome shotgun (WGS) entry which is preliminary data.</text>
</comment>
<gene>
    <name evidence="3" type="ORF">GPA24_11425</name>
</gene>
<dbReference type="EMBL" id="WTVP01000028">
    <property type="protein sequence ID" value="NMG16143.1"/>
    <property type="molecule type" value="Genomic_DNA"/>
</dbReference>
<dbReference type="InterPro" id="IPR029016">
    <property type="entry name" value="GAF-like_dom_sf"/>
</dbReference>
<dbReference type="InterPro" id="IPR050706">
    <property type="entry name" value="Cyclic-di-GMP_PDE-like"/>
</dbReference>
<feature type="domain" description="GGDEF" evidence="2">
    <location>
        <begin position="236"/>
        <end position="368"/>
    </location>
</feature>
<dbReference type="InterPro" id="IPR000160">
    <property type="entry name" value="GGDEF_dom"/>
</dbReference>
<dbReference type="InterPro" id="IPR003018">
    <property type="entry name" value="GAF"/>
</dbReference>
<dbReference type="PROSITE" id="PS50883">
    <property type="entry name" value="EAL"/>
    <property type="match status" value="1"/>
</dbReference>
<dbReference type="CDD" id="cd01948">
    <property type="entry name" value="EAL"/>
    <property type="match status" value="1"/>
</dbReference>
<dbReference type="Proteomes" id="UP000633943">
    <property type="component" value="Unassembled WGS sequence"/>
</dbReference>
<dbReference type="Gene3D" id="3.20.20.450">
    <property type="entry name" value="EAL domain"/>
    <property type="match status" value="1"/>
</dbReference>
<name>A0ABX1NWI8_9RHOO</name>
<evidence type="ECO:0000313" key="4">
    <source>
        <dbReference type="Proteomes" id="UP000633943"/>
    </source>
</evidence>
<evidence type="ECO:0000259" key="2">
    <source>
        <dbReference type="PROSITE" id="PS50887"/>
    </source>
</evidence>
<dbReference type="PANTHER" id="PTHR33121">
    <property type="entry name" value="CYCLIC DI-GMP PHOSPHODIESTERASE PDEF"/>
    <property type="match status" value="1"/>
</dbReference>
<dbReference type="NCBIfam" id="TIGR00254">
    <property type="entry name" value="GGDEF"/>
    <property type="match status" value="1"/>
</dbReference>
<proteinExistence type="predicted"/>
<organism evidence="3 4">
    <name type="scientific">Aromatoleum bremense</name>
    <dbReference type="NCBI Taxonomy" id="76115"/>
    <lineage>
        <taxon>Bacteria</taxon>
        <taxon>Pseudomonadati</taxon>
        <taxon>Pseudomonadota</taxon>
        <taxon>Betaproteobacteria</taxon>
        <taxon>Rhodocyclales</taxon>
        <taxon>Rhodocyclaceae</taxon>
        <taxon>Aromatoleum</taxon>
    </lineage>
</organism>
<reference evidence="3 4" key="1">
    <citation type="submission" date="2019-12" db="EMBL/GenBank/DDBJ databases">
        <title>Comparative genomics gives insights into the taxonomy of the Azoarcus-Aromatoleum group and reveals separate origins of nif in the plant-associated Azoarcus and non-plant-associated Aromatoleum sub-groups.</title>
        <authorList>
            <person name="Lafos M."/>
            <person name="Maluk M."/>
            <person name="Batista M."/>
            <person name="Junghare M."/>
            <person name="Carmona M."/>
            <person name="Faoro H."/>
            <person name="Cruz L.M."/>
            <person name="Battistoni F."/>
            <person name="De Souza E."/>
            <person name="Pedrosa F."/>
            <person name="Chen W.-M."/>
            <person name="Poole P.S."/>
            <person name="Dixon R.A."/>
            <person name="James E.K."/>
        </authorList>
    </citation>
    <scope>NUCLEOTIDE SEQUENCE [LARGE SCALE GENOMIC DNA]</scope>
    <source>
        <strain evidence="3 4">PbN1</strain>
    </source>
</reference>
<evidence type="ECO:0000259" key="1">
    <source>
        <dbReference type="PROSITE" id="PS50883"/>
    </source>
</evidence>
<dbReference type="InterPro" id="IPR035919">
    <property type="entry name" value="EAL_sf"/>
</dbReference>
<dbReference type="InterPro" id="IPR029787">
    <property type="entry name" value="Nucleotide_cyclase"/>
</dbReference>
<dbReference type="SMART" id="SM00052">
    <property type="entry name" value="EAL"/>
    <property type="match status" value="1"/>
</dbReference>
<dbReference type="SUPFAM" id="SSF55073">
    <property type="entry name" value="Nucleotide cyclase"/>
    <property type="match status" value="1"/>
</dbReference>
<dbReference type="Pfam" id="PF00990">
    <property type="entry name" value="GGDEF"/>
    <property type="match status" value="1"/>
</dbReference>
<dbReference type="PROSITE" id="PS50887">
    <property type="entry name" value="GGDEF"/>
    <property type="match status" value="1"/>
</dbReference>
<dbReference type="Pfam" id="PF13185">
    <property type="entry name" value="GAF_2"/>
    <property type="match status" value="1"/>
</dbReference>
<dbReference type="RefSeq" id="WP_169202736.1">
    <property type="nucleotide sequence ID" value="NZ_CP059467.1"/>
</dbReference>
<evidence type="ECO:0000313" key="3">
    <source>
        <dbReference type="EMBL" id="NMG16143.1"/>
    </source>
</evidence>
<dbReference type="SUPFAM" id="SSF141868">
    <property type="entry name" value="EAL domain-like"/>
    <property type="match status" value="1"/>
</dbReference>
<accession>A0ABX1NWI8</accession>